<keyword evidence="2" id="KW-1185">Reference proteome</keyword>
<organism evidence="1 2">
    <name type="scientific">Ambrosiozyma monospora</name>
    <name type="common">Yeast</name>
    <name type="synonym">Endomycopsis monosporus</name>
    <dbReference type="NCBI Taxonomy" id="43982"/>
    <lineage>
        <taxon>Eukaryota</taxon>
        <taxon>Fungi</taxon>
        <taxon>Dikarya</taxon>
        <taxon>Ascomycota</taxon>
        <taxon>Saccharomycotina</taxon>
        <taxon>Pichiomycetes</taxon>
        <taxon>Pichiales</taxon>
        <taxon>Pichiaceae</taxon>
        <taxon>Ambrosiozyma</taxon>
    </lineage>
</organism>
<reference evidence="1" key="1">
    <citation type="submission" date="2023-04" db="EMBL/GenBank/DDBJ databases">
        <title>Ambrosiozyma monospora NBRC 10751.</title>
        <authorList>
            <person name="Ichikawa N."/>
            <person name="Sato H."/>
            <person name="Tonouchi N."/>
        </authorList>
    </citation>
    <scope>NUCLEOTIDE SEQUENCE</scope>
    <source>
        <strain evidence="1">NBRC 10751</strain>
    </source>
</reference>
<dbReference type="EMBL" id="BSXS01000658">
    <property type="protein sequence ID" value="GME73361.1"/>
    <property type="molecule type" value="Genomic_DNA"/>
</dbReference>
<dbReference type="Proteomes" id="UP001165064">
    <property type="component" value="Unassembled WGS sequence"/>
</dbReference>
<sequence>MIPSFVFFWISSNVATATYPLNLCPKFYRYAYGLPMLNAIEAYSVLLFNICKKGLLWRNYLILICYTIAGFAVLPFSIRLFLRKQDEKTKARTENLRRKRALRLKARHERNAKLISERRSQVRQRHDELVQRVKCHSPSLLPGLNGLRQERSPSQSQPQPETN</sequence>
<proteinExistence type="predicted"/>
<protein>
    <submittedName>
        <fullName evidence="1">Unnamed protein product</fullName>
    </submittedName>
</protein>
<accession>A0ACB5SUG4</accession>
<evidence type="ECO:0000313" key="2">
    <source>
        <dbReference type="Proteomes" id="UP001165064"/>
    </source>
</evidence>
<gene>
    <name evidence="1" type="ORF">Amon02_000136700</name>
</gene>
<comment type="caution">
    <text evidence="1">The sequence shown here is derived from an EMBL/GenBank/DDBJ whole genome shotgun (WGS) entry which is preliminary data.</text>
</comment>
<evidence type="ECO:0000313" key="1">
    <source>
        <dbReference type="EMBL" id="GME73361.1"/>
    </source>
</evidence>
<name>A0ACB5SUG4_AMBMO</name>